<gene>
    <name evidence="2" type="ORF">CHC_T00002826001</name>
</gene>
<dbReference type="RefSeq" id="XP_005713956.1">
    <property type="nucleotide sequence ID" value="XM_005713899.1"/>
</dbReference>
<dbReference type="Gramene" id="CDF34137">
    <property type="protein sequence ID" value="CDF34137"/>
    <property type="gene ID" value="CHC_T00002826001"/>
</dbReference>
<name>R7Q6G8_CHOCR</name>
<sequence>MFCASEDAVDSFSTLVTKDERFAQRSPEPEDEKPQGPMGTPADMQSIPEPLCVDAEALTNADVQMVYRKHFYAKVLCDSERSCATAAHMVVWRGVAMMMRSYCQRVQCEETALHVNSPRYKKKVRIQSRTEGLQFTAFAARYGTKAEELAIGVAVRLGL</sequence>
<dbReference type="GeneID" id="17321668"/>
<accession>R7Q6G8</accession>
<organism evidence="2 3">
    <name type="scientific">Chondrus crispus</name>
    <name type="common">Carrageen Irish moss</name>
    <name type="synonym">Polymorpha crispa</name>
    <dbReference type="NCBI Taxonomy" id="2769"/>
    <lineage>
        <taxon>Eukaryota</taxon>
        <taxon>Rhodophyta</taxon>
        <taxon>Florideophyceae</taxon>
        <taxon>Rhodymeniophycidae</taxon>
        <taxon>Gigartinales</taxon>
        <taxon>Gigartinaceae</taxon>
        <taxon>Chondrus</taxon>
    </lineage>
</organism>
<evidence type="ECO:0000313" key="3">
    <source>
        <dbReference type="Proteomes" id="UP000012073"/>
    </source>
</evidence>
<dbReference type="AlphaFoldDB" id="R7Q6G8"/>
<evidence type="ECO:0000256" key="1">
    <source>
        <dbReference type="SAM" id="MobiDB-lite"/>
    </source>
</evidence>
<dbReference type="PhylomeDB" id="R7Q6G8"/>
<feature type="region of interest" description="Disordered" evidence="1">
    <location>
        <begin position="15"/>
        <end position="46"/>
    </location>
</feature>
<dbReference type="OrthoDB" id="11142at2759"/>
<evidence type="ECO:0000313" key="2">
    <source>
        <dbReference type="EMBL" id="CDF34137.1"/>
    </source>
</evidence>
<proteinExistence type="predicted"/>
<dbReference type="Proteomes" id="UP000012073">
    <property type="component" value="Unassembled WGS sequence"/>
</dbReference>
<reference evidence="3" key="1">
    <citation type="journal article" date="2013" name="Proc. Natl. Acad. Sci. U.S.A.">
        <title>Genome structure and metabolic features in the red seaweed Chondrus crispus shed light on evolution of the Archaeplastida.</title>
        <authorList>
            <person name="Collen J."/>
            <person name="Porcel B."/>
            <person name="Carre W."/>
            <person name="Ball S.G."/>
            <person name="Chaparro C."/>
            <person name="Tonon T."/>
            <person name="Barbeyron T."/>
            <person name="Michel G."/>
            <person name="Noel B."/>
            <person name="Valentin K."/>
            <person name="Elias M."/>
            <person name="Artiguenave F."/>
            <person name="Arun A."/>
            <person name="Aury J.M."/>
            <person name="Barbosa-Neto J.F."/>
            <person name="Bothwell J.H."/>
            <person name="Bouget F.Y."/>
            <person name="Brillet L."/>
            <person name="Cabello-Hurtado F."/>
            <person name="Capella-Gutierrez S."/>
            <person name="Charrier B."/>
            <person name="Cladiere L."/>
            <person name="Cock J.M."/>
            <person name="Coelho S.M."/>
            <person name="Colleoni C."/>
            <person name="Czjzek M."/>
            <person name="Da Silva C."/>
            <person name="Delage L."/>
            <person name="Denoeud F."/>
            <person name="Deschamps P."/>
            <person name="Dittami S.M."/>
            <person name="Gabaldon T."/>
            <person name="Gachon C.M."/>
            <person name="Groisillier A."/>
            <person name="Herve C."/>
            <person name="Jabbari K."/>
            <person name="Katinka M."/>
            <person name="Kloareg B."/>
            <person name="Kowalczyk N."/>
            <person name="Labadie K."/>
            <person name="Leblanc C."/>
            <person name="Lopez P.J."/>
            <person name="McLachlan D.H."/>
            <person name="Meslet-Cladiere L."/>
            <person name="Moustafa A."/>
            <person name="Nehr Z."/>
            <person name="Nyvall Collen P."/>
            <person name="Panaud O."/>
            <person name="Partensky F."/>
            <person name="Poulain J."/>
            <person name="Rensing S.A."/>
            <person name="Rousvoal S."/>
            <person name="Samson G."/>
            <person name="Symeonidi A."/>
            <person name="Weissenbach J."/>
            <person name="Zambounis A."/>
            <person name="Wincker P."/>
            <person name="Boyen C."/>
        </authorList>
    </citation>
    <scope>NUCLEOTIDE SEQUENCE [LARGE SCALE GENOMIC DNA]</scope>
    <source>
        <strain evidence="3">cv. Stackhouse</strain>
    </source>
</reference>
<dbReference type="KEGG" id="ccp:CHC_T00002826001"/>
<keyword evidence="3" id="KW-1185">Reference proteome</keyword>
<protein>
    <submittedName>
        <fullName evidence="2">Uncharacterized protein</fullName>
    </submittedName>
</protein>
<dbReference type="EMBL" id="HG001674">
    <property type="protein sequence ID" value="CDF34137.1"/>
    <property type="molecule type" value="Genomic_DNA"/>
</dbReference>